<feature type="compositionally biased region" description="Basic and acidic residues" evidence="1">
    <location>
        <begin position="28"/>
        <end position="41"/>
    </location>
</feature>
<dbReference type="OrthoDB" id="6381807at2759"/>
<reference evidence="2 3" key="1">
    <citation type="journal article" date="2017" name="Gigascience">
        <title>Draft genome of the honey bee ectoparasitic mite, Tropilaelaps mercedesae, is shaped by the parasitic life history.</title>
        <authorList>
            <person name="Dong X."/>
            <person name="Armstrong S.D."/>
            <person name="Xia D."/>
            <person name="Makepeace B.L."/>
            <person name="Darby A.C."/>
            <person name="Kadowaki T."/>
        </authorList>
    </citation>
    <scope>NUCLEOTIDE SEQUENCE [LARGE SCALE GENOMIC DNA]</scope>
    <source>
        <strain evidence="2">Wuxi-XJTLU</strain>
    </source>
</reference>
<proteinExistence type="predicted"/>
<feature type="region of interest" description="Disordered" evidence="1">
    <location>
        <begin position="1"/>
        <end position="41"/>
    </location>
</feature>
<dbReference type="AlphaFoldDB" id="A0A1V9X906"/>
<dbReference type="InParanoid" id="A0A1V9X906"/>
<comment type="caution">
    <text evidence="2">The sequence shown here is derived from an EMBL/GenBank/DDBJ whole genome shotgun (WGS) entry which is preliminary data.</text>
</comment>
<gene>
    <name evidence="2" type="ORF">BIW11_04268</name>
</gene>
<dbReference type="EMBL" id="MNPL01019493">
    <property type="protein sequence ID" value="OQR69883.1"/>
    <property type="molecule type" value="Genomic_DNA"/>
</dbReference>
<sequence length="41" mass="4415">MAQTNEIGTESKNPADVKLDSSAITGEEAAHQLPAREYRNA</sequence>
<dbReference type="Proteomes" id="UP000192247">
    <property type="component" value="Unassembled WGS sequence"/>
</dbReference>
<name>A0A1V9X906_9ACAR</name>
<evidence type="ECO:0000313" key="2">
    <source>
        <dbReference type="EMBL" id="OQR69883.1"/>
    </source>
</evidence>
<protein>
    <submittedName>
        <fullName evidence="2">Cuticle protein 10.9-like</fullName>
    </submittedName>
</protein>
<evidence type="ECO:0000256" key="1">
    <source>
        <dbReference type="SAM" id="MobiDB-lite"/>
    </source>
</evidence>
<organism evidence="2 3">
    <name type="scientific">Tropilaelaps mercedesae</name>
    <dbReference type="NCBI Taxonomy" id="418985"/>
    <lineage>
        <taxon>Eukaryota</taxon>
        <taxon>Metazoa</taxon>
        <taxon>Ecdysozoa</taxon>
        <taxon>Arthropoda</taxon>
        <taxon>Chelicerata</taxon>
        <taxon>Arachnida</taxon>
        <taxon>Acari</taxon>
        <taxon>Parasitiformes</taxon>
        <taxon>Mesostigmata</taxon>
        <taxon>Gamasina</taxon>
        <taxon>Dermanyssoidea</taxon>
        <taxon>Laelapidae</taxon>
        <taxon>Tropilaelaps</taxon>
    </lineage>
</organism>
<keyword evidence="3" id="KW-1185">Reference proteome</keyword>
<evidence type="ECO:0000313" key="3">
    <source>
        <dbReference type="Proteomes" id="UP000192247"/>
    </source>
</evidence>
<accession>A0A1V9X906</accession>
<feature type="compositionally biased region" description="Polar residues" evidence="1">
    <location>
        <begin position="1"/>
        <end position="12"/>
    </location>
</feature>